<keyword evidence="1" id="KW-0812">Transmembrane</keyword>
<sequence length="342" mass="39611">MQLHNYFTAIPRHVHQDNYWFYNISNLAYTLIMLLHCSWIIVFRVLDISPMVNLQFPSIATYIVAIALNRRGFHLVAMFLCLLEINLHQLTAVILLGWSSGFQNFIPLIALMPFLKYNEAWYTKTLLCLLSFLFYLYIDFYIRNSAPTYILDQGPAVFLNISNVVLSFILVSLWGIVLSISYQRTVTALILKEQELFTAQKMTEQAEILRQLEVKERDNEIYQLRNVELKNSNDEILAQKVVIEKLVAEQEQIILARTGELAETNAKLINANKQLMALIQFNAHSIREPLCRILGAMTISEYMTQEEFYIEIWPQVNKATTDLDIAVKQVIKYADEAIEENG</sequence>
<feature type="transmembrane region" description="Helical" evidence="1">
    <location>
        <begin position="158"/>
        <end position="182"/>
    </location>
</feature>
<evidence type="ECO:0008006" key="4">
    <source>
        <dbReference type="Google" id="ProtNLM"/>
    </source>
</evidence>
<evidence type="ECO:0000313" key="2">
    <source>
        <dbReference type="EMBL" id="PQJ11878.1"/>
    </source>
</evidence>
<protein>
    <recommendedName>
        <fullName evidence="4">Signal transduction histidine kinase dimerisation/phosphoacceptor domain-containing protein</fullName>
    </recommendedName>
</protein>
<proteinExistence type="predicted"/>
<dbReference type="Proteomes" id="UP000239872">
    <property type="component" value="Unassembled WGS sequence"/>
</dbReference>
<keyword evidence="3" id="KW-1185">Reference proteome</keyword>
<name>A0A2S7SYV1_9BACT</name>
<comment type="caution">
    <text evidence="2">The sequence shown here is derived from an EMBL/GenBank/DDBJ whole genome shotgun (WGS) entry which is preliminary data.</text>
</comment>
<reference evidence="2 3" key="1">
    <citation type="submission" date="2018-01" db="EMBL/GenBank/DDBJ databases">
        <title>A novel member of the phylum Bacteroidetes isolated from glacier ice.</title>
        <authorList>
            <person name="Liu Q."/>
            <person name="Xin Y.-H."/>
        </authorList>
    </citation>
    <scope>NUCLEOTIDE SEQUENCE [LARGE SCALE GENOMIC DNA]</scope>
    <source>
        <strain evidence="2 3">RB1R16</strain>
    </source>
</reference>
<feature type="transmembrane region" description="Helical" evidence="1">
    <location>
        <begin position="20"/>
        <end position="42"/>
    </location>
</feature>
<dbReference type="EMBL" id="PPSL01000002">
    <property type="protein sequence ID" value="PQJ11878.1"/>
    <property type="molecule type" value="Genomic_DNA"/>
</dbReference>
<evidence type="ECO:0000313" key="3">
    <source>
        <dbReference type="Proteomes" id="UP000239872"/>
    </source>
</evidence>
<gene>
    <name evidence="2" type="ORF">CJD36_008775</name>
</gene>
<accession>A0A2S7SYV1</accession>
<organism evidence="2 3">
    <name type="scientific">Flavipsychrobacter stenotrophus</name>
    <dbReference type="NCBI Taxonomy" id="2077091"/>
    <lineage>
        <taxon>Bacteria</taxon>
        <taxon>Pseudomonadati</taxon>
        <taxon>Bacteroidota</taxon>
        <taxon>Chitinophagia</taxon>
        <taxon>Chitinophagales</taxon>
        <taxon>Chitinophagaceae</taxon>
        <taxon>Flavipsychrobacter</taxon>
    </lineage>
</organism>
<dbReference type="AlphaFoldDB" id="A0A2S7SYV1"/>
<keyword evidence="1" id="KW-0472">Membrane</keyword>
<keyword evidence="1" id="KW-1133">Transmembrane helix</keyword>
<evidence type="ECO:0000256" key="1">
    <source>
        <dbReference type="SAM" id="Phobius"/>
    </source>
</evidence>
<feature type="transmembrane region" description="Helical" evidence="1">
    <location>
        <begin position="120"/>
        <end position="138"/>
    </location>
</feature>